<feature type="compositionally biased region" description="Gly residues" evidence="1">
    <location>
        <begin position="409"/>
        <end position="418"/>
    </location>
</feature>
<comment type="caution">
    <text evidence="3">The sequence shown here is derived from an EMBL/GenBank/DDBJ whole genome shotgun (WGS) entry which is preliminary data.</text>
</comment>
<organism evidence="3 4">
    <name type="scientific">Haloactinospora alba</name>
    <dbReference type="NCBI Taxonomy" id="405555"/>
    <lineage>
        <taxon>Bacteria</taxon>
        <taxon>Bacillati</taxon>
        <taxon>Actinomycetota</taxon>
        <taxon>Actinomycetes</taxon>
        <taxon>Streptosporangiales</taxon>
        <taxon>Nocardiopsidaceae</taxon>
        <taxon>Haloactinospora</taxon>
    </lineage>
</organism>
<dbReference type="AlphaFoldDB" id="A0A543NMJ4"/>
<keyword evidence="2" id="KW-0812">Transmembrane</keyword>
<keyword evidence="4" id="KW-1185">Reference proteome</keyword>
<feature type="compositionally biased region" description="Polar residues" evidence="1">
    <location>
        <begin position="549"/>
        <end position="559"/>
    </location>
</feature>
<keyword evidence="2" id="KW-1133">Transmembrane helix</keyword>
<feature type="transmembrane region" description="Helical" evidence="2">
    <location>
        <begin position="685"/>
        <end position="707"/>
    </location>
</feature>
<dbReference type="OrthoDB" id="3417317at2"/>
<feature type="transmembrane region" description="Helical" evidence="2">
    <location>
        <begin position="728"/>
        <end position="755"/>
    </location>
</feature>
<protein>
    <recommendedName>
        <fullName evidence="5">DUF4190 domain-containing protein</fullName>
    </recommendedName>
</protein>
<feature type="region of interest" description="Disordered" evidence="1">
    <location>
        <begin position="1"/>
        <end position="653"/>
    </location>
</feature>
<evidence type="ECO:0008006" key="5">
    <source>
        <dbReference type="Google" id="ProtNLM"/>
    </source>
</evidence>
<dbReference type="RefSeq" id="WP_141924471.1">
    <property type="nucleotide sequence ID" value="NZ_VFQC01000001.1"/>
</dbReference>
<sequence>MTDNGGERHVSPHDEYEPSQQEQGSWFTPSGDRHRSQSQYQDSYEAGVDGAPATEATPAAGDEPYETGATGGFHAGFPDTGGYPGMSGTRPGMAEPYPSALDGLGTAPSGPGAGADSGGEQPGASPSAPYAGFPSPAVSRPYTPPADPATGEIPTVSHDVGAAPGGQEDPSASGPGAGYETAPPLGGDATPPAESGGAESVYRVPEPEPQQSAPFGGSARSGEWYSDPLSPVSEGRAAGDPSSHPGPSDHTGGERSPEGDPPGGGWGGEYTVPPTQAPRTYPTGQWYDTSAAGPPEDLSHGGGSGYDAGYGWGAAPAQPWATSHGDHRSTASSQGFPTGENTSSGWAGPVNDAARSADGYDDELSRPSYPGAFAEDDQAAARWEQWSGSAAGEESAAGPHTGAGTSGVDPGGQLGTGSGNTWAFSREDPQLPDSVRQAGIRAEERRGAAPDAPAGHETGGWSAEGGTTGFDSGFAAGTAPAEGAVPQDGGADPLADGHGRAGGPQAPSYDADPLGSGGWYDIGASAGAGTDTWYGAGTGQPPEPEPDSGTASDSGTGTQAMPAVPQDEGTDPLAGGGPPEDARSGAWPRPYPEDVAYGPAGARSGPPEEEWNGGAFRETPPPEGEAGAGEQEPSVEPSRSAPIPEGEFPDFDERSADAAADVDPYPGYDNIDYWPETDPGALSTVWLGVLSLVPVIGVASAAVVLLLTAPKARTSIAESGGELEGVKLVTAGVAMAWAGIALFVVEVVAVLGVLLTG</sequence>
<accession>A0A543NMJ4</accession>
<feature type="compositionally biased region" description="Gly residues" evidence="1">
    <location>
        <begin position="111"/>
        <end position="121"/>
    </location>
</feature>
<feature type="compositionally biased region" description="Polar residues" evidence="1">
    <location>
        <begin position="330"/>
        <end position="345"/>
    </location>
</feature>
<dbReference type="EMBL" id="VFQC01000001">
    <property type="protein sequence ID" value="TQN33052.1"/>
    <property type="molecule type" value="Genomic_DNA"/>
</dbReference>
<feature type="compositionally biased region" description="Basic and acidic residues" evidence="1">
    <location>
        <begin position="1"/>
        <end position="16"/>
    </location>
</feature>
<feature type="compositionally biased region" description="Low complexity" evidence="1">
    <location>
        <begin position="49"/>
        <end position="62"/>
    </location>
</feature>
<evidence type="ECO:0000313" key="3">
    <source>
        <dbReference type="EMBL" id="TQN33052.1"/>
    </source>
</evidence>
<keyword evidence="2" id="KW-0472">Membrane</keyword>
<evidence type="ECO:0000256" key="2">
    <source>
        <dbReference type="SAM" id="Phobius"/>
    </source>
</evidence>
<feature type="compositionally biased region" description="Low complexity" evidence="1">
    <location>
        <begin position="387"/>
        <end position="398"/>
    </location>
</feature>
<reference evidence="3 4" key="1">
    <citation type="submission" date="2019-06" db="EMBL/GenBank/DDBJ databases">
        <title>Sequencing the genomes of 1000 actinobacteria strains.</title>
        <authorList>
            <person name="Klenk H.-P."/>
        </authorList>
    </citation>
    <scope>NUCLEOTIDE SEQUENCE [LARGE SCALE GENOMIC DNA]</scope>
    <source>
        <strain evidence="3 4">DSM 45015</strain>
    </source>
</reference>
<proteinExistence type="predicted"/>
<evidence type="ECO:0000256" key="1">
    <source>
        <dbReference type="SAM" id="MobiDB-lite"/>
    </source>
</evidence>
<feature type="compositionally biased region" description="Gly residues" evidence="1">
    <location>
        <begin position="300"/>
        <end position="312"/>
    </location>
</feature>
<feature type="compositionally biased region" description="Polar residues" evidence="1">
    <location>
        <begin position="18"/>
        <end position="28"/>
    </location>
</feature>
<dbReference type="Proteomes" id="UP000317422">
    <property type="component" value="Unassembled WGS sequence"/>
</dbReference>
<name>A0A543NMJ4_9ACTN</name>
<gene>
    <name evidence="3" type="ORF">FHX37_3046</name>
</gene>
<evidence type="ECO:0000313" key="4">
    <source>
        <dbReference type="Proteomes" id="UP000317422"/>
    </source>
</evidence>